<protein>
    <submittedName>
        <fullName evidence="2">Uncharacterized protein</fullName>
    </submittedName>
</protein>
<evidence type="ECO:0000313" key="4">
    <source>
        <dbReference type="Proteomes" id="UP001156672"/>
    </source>
</evidence>
<organism evidence="2 3">
    <name type="scientific">Gluconobacter albidus</name>
    <dbReference type="NCBI Taxonomy" id="318683"/>
    <lineage>
        <taxon>Bacteria</taxon>
        <taxon>Pseudomonadati</taxon>
        <taxon>Pseudomonadota</taxon>
        <taxon>Alphaproteobacteria</taxon>
        <taxon>Acetobacterales</taxon>
        <taxon>Acetobacteraceae</taxon>
        <taxon>Gluconobacter</taxon>
    </lineage>
</organism>
<reference evidence="1" key="4">
    <citation type="submission" date="2023-01" db="EMBL/GenBank/DDBJ databases">
        <title>Draft genome sequence of Gluconobacter albidus strain NBRC 3250.</title>
        <authorList>
            <person name="Sun Q."/>
            <person name="Mori K."/>
        </authorList>
    </citation>
    <scope>NUCLEOTIDE SEQUENCE</scope>
    <source>
        <strain evidence="1">NBRC 3250</strain>
    </source>
</reference>
<dbReference type="Proteomes" id="UP001156672">
    <property type="component" value="Unassembled WGS sequence"/>
</dbReference>
<accession>A0AAW3QVA1</accession>
<name>A0AAW3QVA1_9PROT</name>
<reference evidence="2 3" key="2">
    <citation type="submission" date="2015-06" db="EMBL/GenBank/DDBJ databases">
        <title>Improved classification and identification of acetic acid bacteria using matrix-assisted laser desorption/ionization time-of-flight mass spectrometry; Gluconobacter nephelii and Gluconobacter uchimurae are later heterotypic synonyms of Gluconobacter japonicus and Gluconobacter oxydans, respectively.</title>
        <authorList>
            <person name="Li L."/>
            <person name="Cleenwerck I."/>
            <person name="De Vuyst L."/>
            <person name="Vandamme P."/>
        </authorList>
    </citation>
    <scope>NUCLEOTIDE SEQUENCE [LARGE SCALE GENOMIC DNA]</scope>
    <source>
        <strain evidence="2 3">LMG 1356</strain>
    </source>
</reference>
<sequence>MPETIKARGRLYFGRKGNNSYCRFSGLTEDDSQEVTAFADEDAVRAWFVGEETDECKVILVRRPNGWKLEGPHILHAFEDIEAVATGTCSEPDPVTGLPEWIEIAFTAASGVRQIVRLWSSVMHKAGVAEIGEGCVVRGTFSKNSKGWWEVSDLSVPGLAGAFPEDEDISGVLASDWNRAAWTAPKIVFRSPHTSLSVIKEVPSALANFAGWTRMERGTEITCKLMWREGGAIARKHERWTVSELCAPIRNTVFSRLKNAPESDIFEVSGLILEPEREESILVHFSDSKIGGDMILSGSLQKWPLKALSAAVRAELVPGRRVVMDIALRAPQAYAGRLHRIEL</sequence>
<evidence type="ECO:0000313" key="3">
    <source>
        <dbReference type="Proteomes" id="UP000075682"/>
    </source>
</evidence>
<dbReference type="RefSeq" id="WP_062032253.1">
    <property type="nucleotide sequence ID" value="NZ_BEWL01000011.1"/>
</dbReference>
<dbReference type="EMBL" id="BSNW01000047">
    <property type="protein sequence ID" value="GLQ69789.1"/>
    <property type="molecule type" value="Genomic_DNA"/>
</dbReference>
<dbReference type="EMBL" id="LHZN01000143">
    <property type="protein sequence ID" value="KXV36948.1"/>
    <property type="molecule type" value="Genomic_DNA"/>
</dbReference>
<gene>
    <name evidence="2" type="ORF">AD941_12795</name>
    <name evidence="1" type="ORF">GCM10007866_22420</name>
</gene>
<proteinExistence type="predicted"/>
<dbReference type="Proteomes" id="UP000075682">
    <property type="component" value="Unassembled WGS sequence"/>
</dbReference>
<evidence type="ECO:0000313" key="1">
    <source>
        <dbReference type="EMBL" id="GLQ69789.1"/>
    </source>
</evidence>
<reference evidence="4" key="3">
    <citation type="journal article" date="2019" name="Int. J. Syst. Evol. Microbiol.">
        <title>The Global Catalogue of Microorganisms (GCM) 10K type strain sequencing project: providing services to taxonomists for standard genome sequencing and annotation.</title>
        <authorList>
            <consortium name="The Broad Institute Genomics Platform"/>
            <consortium name="The Broad Institute Genome Sequencing Center for Infectious Disease"/>
            <person name="Wu L."/>
            <person name="Ma J."/>
        </authorList>
    </citation>
    <scope>NUCLEOTIDE SEQUENCE [LARGE SCALE GENOMIC DNA]</scope>
    <source>
        <strain evidence="4">NBRC 3250</strain>
    </source>
</reference>
<reference evidence="1" key="1">
    <citation type="journal article" date="2014" name="Int. J. Syst. Evol. Microbiol.">
        <title>Complete genome of a new Firmicutes species belonging to the dominant human colonic microbiota ('Ruminococcus bicirculans') reveals two chromosomes and a selective capacity to utilize plant glucans.</title>
        <authorList>
            <consortium name="NISC Comparative Sequencing Program"/>
            <person name="Wegmann U."/>
            <person name="Louis P."/>
            <person name="Goesmann A."/>
            <person name="Henrissat B."/>
            <person name="Duncan S.H."/>
            <person name="Flint H.J."/>
        </authorList>
    </citation>
    <scope>NUCLEOTIDE SEQUENCE</scope>
    <source>
        <strain evidence="1">NBRC 3250</strain>
    </source>
</reference>
<keyword evidence="4" id="KW-1185">Reference proteome</keyword>
<evidence type="ECO:0000313" key="2">
    <source>
        <dbReference type="EMBL" id="KXV36948.1"/>
    </source>
</evidence>
<comment type="caution">
    <text evidence="2">The sequence shown here is derived from an EMBL/GenBank/DDBJ whole genome shotgun (WGS) entry which is preliminary data.</text>
</comment>
<dbReference type="AlphaFoldDB" id="A0AAW3QVA1"/>